<feature type="domain" description="Minor capsid protein P8 central region" evidence="1">
    <location>
        <begin position="49"/>
        <end position="155"/>
    </location>
</feature>
<evidence type="ECO:0000313" key="2">
    <source>
        <dbReference type="EMBL" id="QHT38685.1"/>
    </source>
</evidence>
<proteinExistence type="predicted"/>
<dbReference type="Pfam" id="PF19065">
    <property type="entry name" value="P8_CR"/>
    <property type="match status" value="1"/>
</dbReference>
<reference evidence="2" key="1">
    <citation type="journal article" date="2020" name="Nature">
        <title>Giant virus diversity and host interactions through global metagenomics.</title>
        <authorList>
            <person name="Schulz F."/>
            <person name="Roux S."/>
            <person name="Paez-Espino D."/>
            <person name="Jungbluth S."/>
            <person name="Walsh D.A."/>
            <person name="Denef V.J."/>
            <person name="McMahon K.D."/>
            <person name="Konstantinidis K.T."/>
            <person name="Eloe-Fadrosh E.A."/>
            <person name="Kyrpides N.C."/>
            <person name="Woyke T."/>
        </authorList>
    </citation>
    <scope>NUCLEOTIDE SEQUENCE</scope>
    <source>
        <strain evidence="2">GVMAG-S-ERX556106-38</strain>
    </source>
</reference>
<dbReference type="InterPro" id="IPR043916">
    <property type="entry name" value="P8_CR"/>
</dbReference>
<accession>A0A6C0FIU1</accession>
<name>A0A6C0FIU1_9ZZZZ</name>
<protein>
    <recommendedName>
        <fullName evidence="1">Minor capsid protein P8 central region domain-containing protein</fullName>
    </recommendedName>
</protein>
<organism evidence="2">
    <name type="scientific">viral metagenome</name>
    <dbReference type="NCBI Taxonomy" id="1070528"/>
    <lineage>
        <taxon>unclassified sequences</taxon>
        <taxon>metagenomes</taxon>
        <taxon>organismal metagenomes</taxon>
    </lineage>
</organism>
<evidence type="ECO:0000259" key="1">
    <source>
        <dbReference type="Pfam" id="PF19065"/>
    </source>
</evidence>
<sequence length="180" mass="20697">MSKYSSIKNNGRVNVLEPEMDTDALFKMYDKMPVNVPATFRDATKGVWCENNLSKAFFSKENMQIIQNGIKAGVYRKSNEQFIIANQNTDTLHIIMRSIFLQHATNISINITDQIRQLNTLVIEDAVPRVYSSLIAHNKYLRDVNTLPQPLDLPTLPYESKQLPRLNYGFSKEGDKRENK</sequence>
<dbReference type="EMBL" id="MN738833">
    <property type="protein sequence ID" value="QHT38685.1"/>
    <property type="molecule type" value="Genomic_DNA"/>
</dbReference>
<dbReference type="AlphaFoldDB" id="A0A6C0FIU1"/>